<dbReference type="EMBL" id="UHDP01000003">
    <property type="protein sequence ID" value="SUM46498.1"/>
    <property type="molecule type" value="Genomic_DNA"/>
</dbReference>
<evidence type="ECO:0000313" key="2">
    <source>
        <dbReference type="Proteomes" id="UP000255549"/>
    </source>
</evidence>
<evidence type="ECO:0000313" key="1">
    <source>
        <dbReference type="EMBL" id="SUM46498.1"/>
    </source>
</evidence>
<sequence>MTYHFALQFEKRYNKRNKMDDMGIETKLTRQSRGIYFKLNGKLLHKGIIYFYDMT</sequence>
<name>A0A380G8B5_STAIN</name>
<dbReference type="Proteomes" id="UP000255549">
    <property type="component" value="Unassembled WGS sequence"/>
</dbReference>
<organism evidence="1 2">
    <name type="scientific">Staphylococcus intermedius NCTC 11048</name>
    <dbReference type="NCBI Taxonomy" id="1141106"/>
    <lineage>
        <taxon>Bacteria</taxon>
        <taxon>Bacillati</taxon>
        <taxon>Bacillota</taxon>
        <taxon>Bacilli</taxon>
        <taxon>Bacillales</taxon>
        <taxon>Staphylococcaceae</taxon>
        <taxon>Staphylococcus</taxon>
        <taxon>Staphylococcus intermedius group</taxon>
    </lineage>
</organism>
<keyword evidence="2" id="KW-1185">Reference proteome</keyword>
<proteinExistence type="predicted"/>
<reference evidence="1 2" key="1">
    <citation type="submission" date="2018-06" db="EMBL/GenBank/DDBJ databases">
        <authorList>
            <consortium name="Pathogen Informatics"/>
            <person name="Doyle S."/>
        </authorList>
    </citation>
    <scope>NUCLEOTIDE SEQUENCE [LARGE SCALE GENOMIC DNA]</scope>
    <source>
        <strain evidence="2">NCTC 11048</strain>
    </source>
</reference>
<accession>A0A380G8B5</accession>
<dbReference type="STRING" id="1141106.GCA_000308095_00319"/>
<gene>
    <name evidence="1" type="ORF">NCTC11048_01551</name>
</gene>
<dbReference type="AlphaFoldDB" id="A0A380G8B5"/>
<protein>
    <submittedName>
        <fullName evidence="1">Uncharacterized protein</fullName>
    </submittedName>
</protein>